<name>A0A7R9FTB6_9CRUS</name>
<comment type="similarity">
    <text evidence="1">Belongs to the OAF family.</text>
</comment>
<sequence>MYLGFRKFRYGITSRIPEERDVITVRLLACTWVALLTKRGGDVVEETLYANVTKDIVILEFQRSDGTLVTQLSDFTNEVLVLRALVLGEEERGQNQYQVLCFILADQTSDLIPSEAISKLRQKNPGALRVPEEDRGKEAFDFNLQMSPSEGGMLSPLLEDFCSEAQHSTYLREQDWIGWQEQRAHNEMLEMPTVLNHFLNETPPRCDGVKDWSQPCVCHFYVQIPWYPCGLKYCQGKDSSGKVQSYRCGIRTCKRTYAFTYGVFQKQQCLWDE</sequence>
<evidence type="ECO:0000259" key="2">
    <source>
        <dbReference type="Pfam" id="PF14941"/>
    </source>
</evidence>
<dbReference type="Proteomes" id="UP000677054">
    <property type="component" value="Unassembled WGS sequence"/>
</dbReference>
<keyword evidence="5" id="KW-1185">Reference proteome</keyword>
<feature type="domain" description="Out at first protein BRICHOS-like" evidence="2">
    <location>
        <begin position="38"/>
        <end position="176"/>
    </location>
</feature>
<dbReference type="AlphaFoldDB" id="A0A7R9FTB6"/>
<dbReference type="Pfam" id="PF22873">
    <property type="entry name" value="OAF_C"/>
    <property type="match status" value="1"/>
</dbReference>
<dbReference type="Pfam" id="PF14941">
    <property type="entry name" value="OAF_N"/>
    <property type="match status" value="1"/>
</dbReference>
<dbReference type="PANTHER" id="PTHR13423">
    <property type="entry name" value="OUT AT FIRST"/>
    <property type="match status" value="1"/>
</dbReference>
<evidence type="ECO:0000313" key="5">
    <source>
        <dbReference type="Proteomes" id="UP000677054"/>
    </source>
</evidence>
<organism evidence="4">
    <name type="scientific">Darwinula stevensoni</name>
    <dbReference type="NCBI Taxonomy" id="69355"/>
    <lineage>
        <taxon>Eukaryota</taxon>
        <taxon>Metazoa</taxon>
        <taxon>Ecdysozoa</taxon>
        <taxon>Arthropoda</taxon>
        <taxon>Crustacea</taxon>
        <taxon>Oligostraca</taxon>
        <taxon>Ostracoda</taxon>
        <taxon>Podocopa</taxon>
        <taxon>Podocopida</taxon>
        <taxon>Darwinulocopina</taxon>
        <taxon>Darwinuloidea</taxon>
        <taxon>Darwinulidae</taxon>
        <taxon>Darwinula</taxon>
    </lineage>
</organism>
<dbReference type="InterPro" id="IPR026315">
    <property type="entry name" value="Oaf"/>
</dbReference>
<dbReference type="InterPro" id="IPR053894">
    <property type="entry name" value="OAF_N"/>
</dbReference>
<dbReference type="OrthoDB" id="5947176at2759"/>
<dbReference type="EMBL" id="LR907601">
    <property type="protein sequence ID" value="CAD7254154.1"/>
    <property type="molecule type" value="Genomic_DNA"/>
</dbReference>
<protein>
    <recommendedName>
        <fullName evidence="6">Out at first protein homolog</fullName>
    </recommendedName>
</protein>
<accession>A0A7R9FTB6</accession>
<feature type="domain" description="Out at first C-terminal" evidence="3">
    <location>
        <begin position="205"/>
        <end position="273"/>
    </location>
</feature>
<evidence type="ECO:0008006" key="6">
    <source>
        <dbReference type="Google" id="ProtNLM"/>
    </source>
</evidence>
<gene>
    <name evidence="4" type="ORF">DSTB1V02_LOCUS13900</name>
</gene>
<reference evidence="4" key="1">
    <citation type="submission" date="2020-11" db="EMBL/GenBank/DDBJ databases">
        <authorList>
            <person name="Tran Van P."/>
        </authorList>
    </citation>
    <scope>NUCLEOTIDE SEQUENCE</scope>
</reference>
<dbReference type="EMBL" id="CAJPEV010008084">
    <property type="protein sequence ID" value="CAG0905100.1"/>
    <property type="molecule type" value="Genomic_DNA"/>
</dbReference>
<proteinExistence type="inferred from homology"/>
<evidence type="ECO:0000256" key="1">
    <source>
        <dbReference type="ARBA" id="ARBA00005786"/>
    </source>
</evidence>
<dbReference type="InterPro" id="IPR053897">
    <property type="entry name" value="Oaf_C"/>
</dbReference>
<evidence type="ECO:0000313" key="4">
    <source>
        <dbReference type="EMBL" id="CAD7254154.1"/>
    </source>
</evidence>
<evidence type="ECO:0000259" key="3">
    <source>
        <dbReference type="Pfam" id="PF22873"/>
    </source>
</evidence>
<dbReference type="PANTHER" id="PTHR13423:SF2">
    <property type="entry name" value="OUT AT FIRST PROTEIN HOMOLOG"/>
    <property type="match status" value="1"/>
</dbReference>